<organism evidence="1">
    <name type="scientific">Rhizophora mucronata</name>
    <name type="common">Asiatic mangrove</name>
    <dbReference type="NCBI Taxonomy" id="61149"/>
    <lineage>
        <taxon>Eukaryota</taxon>
        <taxon>Viridiplantae</taxon>
        <taxon>Streptophyta</taxon>
        <taxon>Embryophyta</taxon>
        <taxon>Tracheophyta</taxon>
        <taxon>Spermatophyta</taxon>
        <taxon>Magnoliopsida</taxon>
        <taxon>eudicotyledons</taxon>
        <taxon>Gunneridae</taxon>
        <taxon>Pentapetalae</taxon>
        <taxon>rosids</taxon>
        <taxon>fabids</taxon>
        <taxon>Malpighiales</taxon>
        <taxon>Rhizophoraceae</taxon>
        <taxon>Rhizophora</taxon>
    </lineage>
</organism>
<evidence type="ECO:0000313" key="1">
    <source>
        <dbReference type="EMBL" id="MBW81304.1"/>
    </source>
</evidence>
<name>A0A2P2IJ99_RHIMU</name>
<dbReference type="AlphaFoldDB" id="A0A2P2IJ99"/>
<protein>
    <submittedName>
        <fullName evidence="1">Uncharacterized protein MANES_18G104800</fullName>
    </submittedName>
</protein>
<proteinExistence type="predicted"/>
<accession>A0A2P2IJ99</accession>
<sequence>MAIGKFHNCCGCGGNVCIFWDIWKPYHVHDGSTWSIHGDCS</sequence>
<dbReference type="EMBL" id="GGEC01000821">
    <property type="protein sequence ID" value="MBW81304.1"/>
    <property type="molecule type" value="Transcribed_RNA"/>
</dbReference>
<reference evidence="1" key="1">
    <citation type="submission" date="2018-02" db="EMBL/GenBank/DDBJ databases">
        <title>Rhizophora mucronata_Transcriptome.</title>
        <authorList>
            <person name="Meera S.P."/>
            <person name="Sreeshan A."/>
            <person name="Augustine A."/>
        </authorList>
    </citation>
    <scope>NUCLEOTIDE SEQUENCE</scope>
    <source>
        <tissue evidence="1">Leaf</tissue>
    </source>
</reference>